<evidence type="ECO:0000256" key="1">
    <source>
        <dbReference type="SAM" id="MobiDB-lite"/>
    </source>
</evidence>
<dbReference type="Gene3D" id="3.30.160.20">
    <property type="match status" value="1"/>
</dbReference>
<evidence type="ECO:0000313" key="4">
    <source>
        <dbReference type="Proteomes" id="UP001143370"/>
    </source>
</evidence>
<organism evidence="3 4">
    <name type="scientific">Ancylobacter dichloromethanicus</name>
    <dbReference type="NCBI Taxonomy" id="518825"/>
    <lineage>
        <taxon>Bacteria</taxon>
        <taxon>Pseudomonadati</taxon>
        <taxon>Pseudomonadota</taxon>
        <taxon>Alphaproteobacteria</taxon>
        <taxon>Hyphomicrobiales</taxon>
        <taxon>Xanthobacteraceae</taxon>
        <taxon>Ancylobacter</taxon>
    </lineage>
</organism>
<dbReference type="PROSITE" id="PS00745">
    <property type="entry name" value="RF_PROK_I"/>
    <property type="match status" value="1"/>
</dbReference>
<gene>
    <name evidence="3" type="ORF">GCM10017643_34630</name>
</gene>
<dbReference type="NCBIfam" id="NF006718">
    <property type="entry name" value="PRK09256.1"/>
    <property type="match status" value="1"/>
</dbReference>
<dbReference type="Pfam" id="PF00472">
    <property type="entry name" value="RF-1"/>
    <property type="match status" value="1"/>
</dbReference>
<protein>
    <submittedName>
        <fullName evidence="3">Aminoacyl-tRNA hydrolase</fullName>
    </submittedName>
</protein>
<dbReference type="GO" id="GO:0043022">
    <property type="term" value="F:ribosome binding"/>
    <property type="evidence" value="ECO:0007669"/>
    <property type="project" value="TreeGrafter"/>
</dbReference>
<name>A0A9W6N0N0_9HYPH</name>
<dbReference type="GO" id="GO:0003747">
    <property type="term" value="F:translation release factor activity"/>
    <property type="evidence" value="ECO:0007669"/>
    <property type="project" value="InterPro"/>
</dbReference>
<dbReference type="RefSeq" id="WP_213373463.1">
    <property type="nucleotide sequence ID" value="NZ_BSFJ01000025.1"/>
</dbReference>
<reference evidence="3" key="2">
    <citation type="submission" date="2023-01" db="EMBL/GenBank/DDBJ databases">
        <authorList>
            <person name="Sun Q."/>
            <person name="Evtushenko L."/>
        </authorList>
    </citation>
    <scope>NUCLEOTIDE SEQUENCE</scope>
    <source>
        <strain evidence="3">VKM B-2484</strain>
    </source>
</reference>
<dbReference type="InterPro" id="IPR000352">
    <property type="entry name" value="Pep_chain_release_fac_I"/>
</dbReference>
<reference evidence="3" key="1">
    <citation type="journal article" date="2014" name="Int. J. Syst. Evol. Microbiol.">
        <title>Complete genome sequence of Corynebacterium casei LMG S-19264T (=DSM 44701T), isolated from a smear-ripened cheese.</title>
        <authorList>
            <consortium name="US DOE Joint Genome Institute (JGI-PGF)"/>
            <person name="Walter F."/>
            <person name="Albersmeier A."/>
            <person name="Kalinowski J."/>
            <person name="Ruckert C."/>
        </authorList>
    </citation>
    <scope>NUCLEOTIDE SEQUENCE</scope>
    <source>
        <strain evidence="3">VKM B-2484</strain>
    </source>
</reference>
<evidence type="ECO:0000259" key="2">
    <source>
        <dbReference type="PROSITE" id="PS00745"/>
    </source>
</evidence>
<accession>A0A9W6N0N0</accession>
<evidence type="ECO:0000313" key="3">
    <source>
        <dbReference type="EMBL" id="GLK73346.1"/>
    </source>
</evidence>
<dbReference type="EMBL" id="BSFJ01000025">
    <property type="protein sequence ID" value="GLK73346.1"/>
    <property type="molecule type" value="Genomic_DNA"/>
</dbReference>
<dbReference type="GO" id="GO:0072344">
    <property type="term" value="P:rescue of stalled ribosome"/>
    <property type="evidence" value="ECO:0007669"/>
    <property type="project" value="TreeGrafter"/>
</dbReference>
<dbReference type="AlphaFoldDB" id="A0A9W6N0N0"/>
<dbReference type="SUPFAM" id="SSF110916">
    <property type="entry name" value="Peptidyl-tRNA hydrolase domain-like"/>
    <property type="match status" value="1"/>
</dbReference>
<dbReference type="PANTHER" id="PTHR47814">
    <property type="entry name" value="PEPTIDYL-TRNA HYDROLASE ARFB"/>
    <property type="match status" value="1"/>
</dbReference>
<dbReference type="PANTHER" id="PTHR47814:SF1">
    <property type="entry name" value="PEPTIDYL-TRNA HYDROLASE ARFB"/>
    <property type="match status" value="1"/>
</dbReference>
<proteinExistence type="predicted"/>
<keyword evidence="4" id="KW-1185">Reference proteome</keyword>
<dbReference type="GO" id="GO:0004045">
    <property type="term" value="F:peptidyl-tRNA hydrolase activity"/>
    <property type="evidence" value="ECO:0007669"/>
    <property type="project" value="TreeGrafter"/>
</dbReference>
<keyword evidence="3" id="KW-0378">Hydrolase</keyword>
<feature type="domain" description="Prokaryotic-type class I peptide chain release factors" evidence="2">
    <location>
        <begin position="21"/>
        <end position="37"/>
    </location>
</feature>
<comment type="caution">
    <text evidence="3">The sequence shown here is derived from an EMBL/GenBank/DDBJ whole genome shotgun (WGS) entry which is preliminary data.</text>
</comment>
<dbReference type="Proteomes" id="UP001143370">
    <property type="component" value="Unassembled WGS sequence"/>
</dbReference>
<feature type="region of interest" description="Disordered" evidence="1">
    <location>
        <begin position="121"/>
        <end position="143"/>
    </location>
</feature>
<sequence>MIPVTPRVWLDEEEIDETFVRASGPGGQNVNKVSSAVQLRFDVRGSKTLPDHVKERLERLAGRRLTKDGVLVLVAQRYRTQEQNRADALARLVELVREAAFVPVTRRPTRPTLGSKIRRLEGKTRRAGVKALRRDRPSSGPED</sequence>